<feature type="binding site" evidence="8">
    <location>
        <position position="105"/>
    </location>
    <ligand>
        <name>FAD</name>
        <dbReference type="ChEBI" id="CHEBI:57692"/>
    </ligand>
</feature>
<sequence>MTAKLADVEDKSFDYIIVGGGTAGLTLAAKLSEDPNRTVLVLEAGPENTNDPLLLRLASFGVHFGNDQYSWSHQTVSQKHASGNPVPWFRLVSHSDPSGKGLGGTSGVNFYGWGKPHADDINDFERLGNPGWNWDRLNGHIRALEGFVSPKVGTVPEEQVKHTEQLGTRGPLKLGFPPEINPVDIAVYEARAMINVGFPRSVNPYGGDPRGVWLGPSAIDPKTHTRTYAASAFYLPNKGRANLTVLVEAYVTRVVTESQKTGNWKATGVEFVNHGRKCVVSAAREVILCAGAMKSPQILELSGIGSSEVLNKIGVPVKVDLPVGENVQDHPLAAITLELKVDPALETFDMLREPEIAAKHAELVKSGKGLYTQSVDGPYCYTTLSAISPNAERIQRSAEDAIRKKLHACSPGRRLQYEEQLERLKTGRAGIEILGFPIDVSFSTPIPGKKYVTLCAGQFHAFSRGTIHSATNNPLDPPEYDPNYFGEDVDLQILVQGAHFLRKLASTSPLKELVVAEAHPGPAVEPGNDEQMRAYVRKTAGIPPHTSSSCSMLPRDQGGVVDASLKVYGTDNLRVVDLSIVPINFATHPQAVVYGIASLAAEIITSENAV</sequence>
<dbReference type="AlphaFoldDB" id="A0A4V2MWA9"/>
<evidence type="ECO:0000256" key="7">
    <source>
        <dbReference type="PIRSR" id="PIRSR000137-1"/>
    </source>
</evidence>
<dbReference type="Proteomes" id="UP000292702">
    <property type="component" value="Unassembled WGS sequence"/>
</dbReference>
<evidence type="ECO:0000256" key="3">
    <source>
        <dbReference type="ARBA" id="ARBA00022630"/>
    </source>
</evidence>
<dbReference type="PROSITE" id="PS00623">
    <property type="entry name" value="GMC_OXRED_1"/>
    <property type="match status" value="1"/>
</dbReference>
<keyword evidence="6" id="KW-0560">Oxidoreductase</keyword>
<evidence type="ECO:0000256" key="6">
    <source>
        <dbReference type="ARBA" id="ARBA00023002"/>
    </source>
</evidence>
<feature type="binding site" evidence="8">
    <location>
        <begin position="589"/>
        <end position="590"/>
    </location>
    <ligand>
        <name>FAD</name>
        <dbReference type="ChEBI" id="CHEBI:57692"/>
    </ligand>
</feature>
<dbReference type="PANTHER" id="PTHR11552:SF201">
    <property type="entry name" value="GLUCOSE-METHANOL-CHOLINE OXIDOREDUCTASE N-TERMINAL DOMAIN-CONTAINING PROTEIN"/>
    <property type="match status" value="1"/>
</dbReference>
<evidence type="ECO:0000256" key="9">
    <source>
        <dbReference type="RuleBase" id="RU003968"/>
    </source>
</evidence>
<organism evidence="12 13">
    <name type="scientific">Steccherinum ochraceum</name>
    <dbReference type="NCBI Taxonomy" id="92696"/>
    <lineage>
        <taxon>Eukaryota</taxon>
        <taxon>Fungi</taxon>
        <taxon>Dikarya</taxon>
        <taxon>Basidiomycota</taxon>
        <taxon>Agaricomycotina</taxon>
        <taxon>Agaricomycetes</taxon>
        <taxon>Polyporales</taxon>
        <taxon>Steccherinaceae</taxon>
        <taxon>Steccherinum</taxon>
    </lineage>
</organism>
<dbReference type="PROSITE" id="PS00624">
    <property type="entry name" value="GMC_OXRED_2"/>
    <property type="match status" value="1"/>
</dbReference>
<dbReference type="PIRSF" id="PIRSF000137">
    <property type="entry name" value="Alcohol_oxidase"/>
    <property type="match status" value="1"/>
</dbReference>
<reference evidence="12 13" key="1">
    <citation type="submission" date="2018-11" db="EMBL/GenBank/DDBJ databases">
        <title>Genome assembly of Steccherinum ochraceum LE-BIN_3174, the white-rot fungus of the Steccherinaceae family (The Residual Polyporoid clade, Polyporales, Basidiomycota).</title>
        <authorList>
            <person name="Fedorova T.V."/>
            <person name="Glazunova O.A."/>
            <person name="Landesman E.O."/>
            <person name="Moiseenko K.V."/>
            <person name="Psurtseva N.V."/>
            <person name="Savinova O.S."/>
            <person name="Shakhova N.V."/>
            <person name="Tyazhelova T.V."/>
            <person name="Vasina D.V."/>
        </authorList>
    </citation>
    <scope>NUCLEOTIDE SEQUENCE [LARGE SCALE GENOMIC DNA]</scope>
    <source>
        <strain evidence="12 13">LE-BIN_3174</strain>
    </source>
</reference>
<dbReference type="EMBL" id="RWJN01000188">
    <property type="protein sequence ID" value="TCD65297.1"/>
    <property type="molecule type" value="Genomic_DNA"/>
</dbReference>
<protein>
    <recommendedName>
        <fullName evidence="10 11">Glucose-methanol-choline oxidoreductase N-terminal domain-containing protein</fullName>
    </recommendedName>
</protein>
<feature type="active site" description="Proton acceptor" evidence="7">
    <location>
        <position position="588"/>
    </location>
</feature>
<keyword evidence="4" id="KW-0732">Signal</keyword>
<evidence type="ECO:0000313" key="13">
    <source>
        <dbReference type="Proteomes" id="UP000292702"/>
    </source>
</evidence>
<comment type="cofactor">
    <cofactor evidence="1 8">
        <name>FAD</name>
        <dbReference type="ChEBI" id="CHEBI:57692"/>
    </cofactor>
</comment>
<evidence type="ECO:0000256" key="5">
    <source>
        <dbReference type="ARBA" id="ARBA00022827"/>
    </source>
</evidence>
<evidence type="ECO:0000313" key="12">
    <source>
        <dbReference type="EMBL" id="TCD65297.1"/>
    </source>
</evidence>
<feature type="active site" description="Proton donor" evidence="7">
    <location>
        <position position="545"/>
    </location>
</feature>
<evidence type="ECO:0000256" key="8">
    <source>
        <dbReference type="PIRSR" id="PIRSR000137-2"/>
    </source>
</evidence>
<evidence type="ECO:0000256" key="2">
    <source>
        <dbReference type="ARBA" id="ARBA00010790"/>
    </source>
</evidence>
<name>A0A4V2MWA9_9APHY</name>
<proteinExistence type="inferred from homology"/>
<evidence type="ECO:0000259" key="10">
    <source>
        <dbReference type="PROSITE" id="PS00623"/>
    </source>
</evidence>
<feature type="binding site" evidence="8">
    <location>
        <position position="251"/>
    </location>
    <ligand>
        <name>FAD</name>
        <dbReference type="ChEBI" id="CHEBI:57692"/>
    </ligand>
</feature>
<dbReference type="SUPFAM" id="SSF51905">
    <property type="entry name" value="FAD/NAD(P)-binding domain"/>
    <property type="match status" value="1"/>
</dbReference>
<dbReference type="SUPFAM" id="SSF54373">
    <property type="entry name" value="FAD-linked reductases, C-terminal domain"/>
    <property type="match status" value="1"/>
</dbReference>
<dbReference type="PANTHER" id="PTHR11552">
    <property type="entry name" value="GLUCOSE-METHANOL-CHOLINE GMC OXIDOREDUCTASE"/>
    <property type="match status" value="1"/>
</dbReference>
<gene>
    <name evidence="12" type="ORF">EIP91_002822</name>
</gene>
<evidence type="ECO:0000259" key="11">
    <source>
        <dbReference type="PROSITE" id="PS00624"/>
    </source>
</evidence>
<dbReference type="InterPro" id="IPR036188">
    <property type="entry name" value="FAD/NAD-bd_sf"/>
</dbReference>
<dbReference type="InterPro" id="IPR007867">
    <property type="entry name" value="GMC_OxRtase_C"/>
</dbReference>
<accession>A0A4V2MWA9</accession>
<dbReference type="STRING" id="92696.A0A4V2MWA9"/>
<dbReference type="InterPro" id="IPR000172">
    <property type="entry name" value="GMC_OxRdtase_N"/>
</dbReference>
<dbReference type="GO" id="GO:0016614">
    <property type="term" value="F:oxidoreductase activity, acting on CH-OH group of donors"/>
    <property type="evidence" value="ECO:0007669"/>
    <property type="project" value="InterPro"/>
</dbReference>
<evidence type="ECO:0000256" key="1">
    <source>
        <dbReference type="ARBA" id="ARBA00001974"/>
    </source>
</evidence>
<dbReference type="Pfam" id="PF00732">
    <property type="entry name" value="GMC_oxred_N"/>
    <property type="match status" value="1"/>
</dbReference>
<comment type="similarity">
    <text evidence="2 9">Belongs to the GMC oxidoreductase family.</text>
</comment>
<comment type="caution">
    <text evidence="12">The sequence shown here is derived from an EMBL/GenBank/DDBJ whole genome shotgun (WGS) entry which is preliminary data.</text>
</comment>
<feature type="domain" description="Glucose-methanol-choline oxidoreductase N-terminal" evidence="11">
    <location>
        <begin position="291"/>
        <end position="305"/>
    </location>
</feature>
<keyword evidence="5 8" id="KW-0274">FAD</keyword>
<dbReference type="GO" id="GO:0050660">
    <property type="term" value="F:flavin adenine dinucleotide binding"/>
    <property type="evidence" value="ECO:0007669"/>
    <property type="project" value="InterPro"/>
</dbReference>
<dbReference type="Gene3D" id="3.50.50.60">
    <property type="entry name" value="FAD/NAD(P)-binding domain"/>
    <property type="match status" value="1"/>
</dbReference>
<keyword evidence="3 9" id="KW-0285">Flavoprotein</keyword>
<feature type="domain" description="Glucose-methanol-choline oxidoreductase N-terminal" evidence="10">
    <location>
        <begin position="99"/>
        <end position="122"/>
    </location>
</feature>
<keyword evidence="13" id="KW-1185">Reference proteome</keyword>
<dbReference type="Gene3D" id="3.30.560.10">
    <property type="entry name" value="Glucose Oxidase, domain 3"/>
    <property type="match status" value="1"/>
</dbReference>
<dbReference type="OrthoDB" id="269227at2759"/>
<dbReference type="InterPro" id="IPR012132">
    <property type="entry name" value="GMC_OxRdtase"/>
</dbReference>
<evidence type="ECO:0000256" key="4">
    <source>
        <dbReference type="ARBA" id="ARBA00022729"/>
    </source>
</evidence>
<dbReference type="Pfam" id="PF05199">
    <property type="entry name" value="GMC_oxred_C"/>
    <property type="match status" value="1"/>
</dbReference>